<dbReference type="InterPro" id="IPR057869">
    <property type="entry name" value="HP1_YO34"/>
</dbReference>
<name>A0A450WI80_9GAMM</name>
<feature type="region of interest" description="Disordered" evidence="1">
    <location>
        <begin position="131"/>
        <end position="162"/>
    </location>
</feature>
<protein>
    <submittedName>
        <fullName evidence="2">Uncharacterized protein</fullName>
    </submittedName>
</protein>
<accession>A0A450WI80</accession>
<proteinExistence type="predicted"/>
<gene>
    <name evidence="2" type="ORF">BECKLFY1418C_GA0070996_102546</name>
</gene>
<dbReference type="EMBL" id="CAADFN010000025">
    <property type="protein sequence ID" value="VFK16736.1"/>
    <property type="molecule type" value="Genomic_DNA"/>
</dbReference>
<reference evidence="2" key="1">
    <citation type="submission" date="2019-02" db="EMBL/GenBank/DDBJ databases">
        <authorList>
            <person name="Gruber-Vodicka R. H."/>
            <person name="Seah K. B. B."/>
        </authorList>
    </citation>
    <scope>NUCLEOTIDE SEQUENCE</scope>
    <source>
        <strain evidence="2">BECK_BY7</strain>
    </source>
</reference>
<dbReference type="Pfam" id="PF25759">
    <property type="entry name" value="HP1_ORF34"/>
    <property type="match status" value="1"/>
</dbReference>
<evidence type="ECO:0000256" key="1">
    <source>
        <dbReference type="SAM" id="MobiDB-lite"/>
    </source>
</evidence>
<sequence length="186" mass="20791">MATNPTLIVLGKTAIPGYGLRVQCELPMPDKDLSGEGSGTAIAERGFKPKRLRVSLFIRYTEPEQLEALVRLAEATDDSGERVIYPILNETAKAFRIREVRFTERLQANEQDGTQAWQVSFHLVEHHSIPEKVEDRKTAPATVTTSETGKVVTPEGEPERELTSVERFLKWTDDRIGPSDAEKEAS</sequence>
<organism evidence="2">
    <name type="scientific">Candidatus Kentrum sp. LFY</name>
    <dbReference type="NCBI Taxonomy" id="2126342"/>
    <lineage>
        <taxon>Bacteria</taxon>
        <taxon>Pseudomonadati</taxon>
        <taxon>Pseudomonadota</taxon>
        <taxon>Gammaproteobacteria</taxon>
        <taxon>Candidatus Kentrum</taxon>
    </lineage>
</organism>
<evidence type="ECO:0000313" key="2">
    <source>
        <dbReference type="EMBL" id="VFK16736.1"/>
    </source>
</evidence>
<dbReference type="AlphaFoldDB" id="A0A450WI80"/>